<evidence type="ECO:0000313" key="3">
    <source>
        <dbReference type="Proteomes" id="UP000368474"/>
    </source>
</evidence>
<sequence>MNYTFREVWNISLGLFQVVSETGRSRTRGGGNRLKRSGSAAMAGAILLSASAVAPGAYAQAVGGSGGDGHGAEAWAEGPVGAVGAQAATRPMAATDTAAWRGRGGVGVGCAVVDTNFRLRENPAS</sequence>
<dbReference type="RefSeq" id="WP_150566792.1">
    <property type="nucleotide sequence ID" value="NZ_CABPSD010000005.1"/>
</dbReference>
<organism evidence="2 3">
    <name type="scientific">Pandoraea morbifera</name>
    <dbReference type="NCBI Taxonomy" id="2508300"/>
    <lineage>
        <taxon>Bacteria</taxon>
        <taxon>Pseudomonadati</taxon>
        <taxon>Pseudomonadota</taxon>
        <taxon>Betaproteobacteria</taxon>
        <taxon>Burkholderiales</taxon>
        <taxon>Burkholderiaceae</taxon>
        <taxon>Pandoraea</taxon>
    </lineage>
</organism>
<proteinExistence type="predicted"/>
<evidence type="ECO:0000313" key="2">
    <source>
        <dbReference type="EMBL" id="VVE04493.1"/>
    </source>
</evidence>
<feature type="domain" description="ESPR" evidence="1">
    <location>
        <begin position="1"/>
        <end position="49"/>
    </location>
</feature>
<dbReference type="InterPro" id="IPR024973">
    <property type="entry name" value="ESPR"/>
</dbReference>
<dbReference type="Proteomes" id="UP000368474">
    <property type="component" value="Unassembled WGS sequence"/>
</dbReference>
<dbReference type="EMBL" id="CABPSD010000005">
    <property type="protein sequence ID" value="VVE04493.1"/>
    <property type="molecule type" value="Genomic_DNA"/>
</dbReference>
<protein>
    <recommendedName>
        <fullName evidence="1">ESPR domain-containing protein</fullName>
    </recommendedName>
</protein>
<dbReference type="Pfam" id="PF13018">
    <property type="entry name" value="ESPR"/>
    <property type="match status" value="1"/>
</dbReference>
<dbReference type="AlphaFoldDB" id="A0A5E4UY42"/>
<name>A0A5E4UY42_9BURK</name>
<gene>
    <name evidence="2" type="ORF">PMO31116_02289</name>
</gene>
<keyword evidence="3" id="KW-1185">Reference proteome</keyword>
<accession>A0A5E4UY42</accession>
<reference evidence="2 3" key="1">
    <citation type="submission" date="2019-08" db="EMBL/GenBank/DDBJ databases">
        <authorList>
            <person name="Peeters C."/>
        </authorList>
    </citation>
    <scope>NUCLEOTIDE SEQUENCE [LARGE SCALE GENOMIC DNA]</scope>
    <source>
        <strain evidence="2 3">LMG 31116</strain>
    </source>
</reference>
<evidence type="ECO:0000259" key="1">
    <source>
        <dbReference type="Pfam" id="PF13018"/>
    </source>
</evidence>